<evidence type="ECO:0000313" key="5">
    <source>
        <dbReference type="Proteomes" id="UP000295367"/>
    </source>
</evidence>
<feature type="region of interest" description="Disordered" evidence="2">
    <location>
        <begin position="10"/>
        <end position="29"/>
    </location>
</feature>
<comment type="caution">
    <text evidence="4">The sequence shown here is derived from an EMBL/GenBank/DDBJ whole genome shotgun (WGS) entry which is preliminary data.</text>
</comment>
<keyword evidence="3" id="KW-0472">Membrane</keyword>
<protein>
    <submittedName>
        <fullName evidence="4">MSHA biogenesis protein MshN</fullName>
    </submittedName>
</protein>
<keyword evidence="1" id="KW-0802">TPR repeat</keyword>
<feature type="transmembrane region" description="Helical" evidence="3">
    <location>
        <begin position="39"/>
        <end position="60"/>
    </location>
</feature>
<dbReference type="Pfam" id="PF13432">
    <property type="entry name" value="TPR_16"/>
    <property type="match status" value="1"/>
</dbReference>
<dbReference type="Proteomes" id="UP000295367">
    <property type="component" value="Unassembled WGS sequence"/>
</dbReference>
<keyword evidence="3" id="KW-1133">Transmembrane helix</keyword>
<feature type="repeat" description="TPR" evidence="1">
    <location>
        <begin position="310"/>
        <end position="343"/>
    </location>
</feature>
<keyword evidence="5" id="KW-1185">Reference proteome</keyword>
<dbReference type="EMBL" id="SMCO01000011">
    <property type="protein sequence ID" value="TCV84771.1"/>
    <property type="molecule type" value="Genomic_DNA"/>
</dbReference>
<dbReference type="PROSITE" id="PS50005">
    <property type="entry name" value="TPR"/>
    <property type="match status" value="1"/>
</dbReference>
<evidence type="ECO:0000256" key="1">
    <source>
        <dbReference type="PROSITE-ProRule" id="PRU00339"/>
    </source>
</evidence>
<sequence length="393" mass="43066">MSLINQMLQDLDKRHSADSENDPLSSQIKAVPSSGRRQGIVLLGLGLLIVTVAVLVWVFFLKQQPTAMPKVEQNPLVVTNTQNQPSETMGNLKQSQSLHLDRISTQSEVPVVQPVVPKAQSEKVIPLQPPVKKVVEFHAPASKESVKVPVPEEPIKPPVLLSENEIPVQAEAQVAQPTEIKPKALPAPQRGPVVVNKQVKELTPQQRAESEYRKAIALIQQGRVIEAMSALDQTLLDNPNHASARQTLVGLLLEKKRQPDAEHSLQDGLNKDPGQSGFAMLLARLQVERGDVHGGAVTLLNYLPQAAGRADYVAFLAALLQREGRNKEAIDHYMQAVRLSPQSGVWWMGLGISLQAENRTAEAQDAFSRAKASGSLSPELLSFVEQKLKQLQR</sequence>
<dbReference type="InterPro" id="IPR019734">
    <property type="entry name" value="TPR_rpt"/>
</dbReference>
<evidence type="ECO:0000313" key="4">
    <source>
        <dbReference type="EMBL" id="TCV84771.1"/>
    </source>
</evidence>
<dbReference type="SMART" id="SM00028">
    <property type="entry name" value="TPR"/>
    <property type="match status" value="2"/>
</dbReference>
<organism evidence="4 5">
    <name type="scientific">Sulfurirhabdus autotrophica</name>
    <dbReference type="NCBI Taxonomy" id="1706046"/>
    <lineage>
        <taxon>Bacteria</taxon>
        <taxon>Pseudomonadati</taxon>
        <taxon>Pseudomonadota</taxon>
        <taxon>Betaproteobacteria</taxon>
        <taxon>Nitrosomonadales</taxon>
        <taxon>Sulfuricellaceae</taxon>
        <taxon>Sulfurirhabdus</taxon>
    </lineage>
</organism>
<dbReference type="AlphaFoldDB" id="A0A4R3Y0K4"/>
<keyword evidence="3" id="KW-0812">Transmembrane</keyword>
<dbReference type="InterPro" id="IPR011990">
    <property type="entry name" value="TPR-like_helical_dom_sf"/>
</dbReference>
<accession>A0A4R3Y0K4</accession>
<dbReference type="Gene3D" id="1.25.40.10">
    <property type="entry name" value="Tetratricopeptide repeat domain"/>
    <property type="match status" value="1"/>
</dbReference>
<evidence type="ECO:0000256" key="2">
    <source>
        <dbReference type="SAM" id="MobiDB-lite"/>
    </source>
</evidence>
<gene>
    <name evidence="4" type="ORF">EDC63_111117</name>
</gene>
<reference evidence="4 5" key="1">
    <citation type="submission" date="2019-03" db="EMBL/GenBank/DDBJ databases">
        <title>Genomic Encyclopedia of Type Strains, Phase IV (KMG-IV): sequencing the most valuable type-strain genomes for metagenomic binning, comparative biology and taxonomic classification.</title>
        <authorList>
            <person name="Goeker M."/>
        </authorList>
    </citation>
    <scope>NUCLEOTIDE SEQUENCE [LARGE SCALE GENOMIC DNA]</scope>
    <source>
        <strain evidence="4 5">DSM 100309</strain>
    </source>
</reference>
<dbReference type="RefSeq" id="WP_165922987.1">
    <property type="nucleotide sequence ID" value="NZ_BHVT01000027.1"/>
</dbReference>
<dbReference type="SUPFAM" id="SSF48452">
    <property type="entry name" value="TPR-like"/>
    <property type="match status" value="1"/>
</dbReference>
<evidence type="ECO:0000256" key="3">
    <source>
        <dbReference type="SAM" id="Phobius"/>
    </source>
</evidence>
<dbReference type="Pfam" id="PF14559">
    <property type="entry name" value="TPR_19"/>
    <property type="match status" value="1"/>
</dbReference>
<name>A0A4R3Y0K4_9PROT</name>
<proteinExistence type="predicted"/>